<sequence length="217" mass="24061">MADPIVDLASRPDSQFDDEEHLKPHTQEKQPKQEQLENGKQQHTASAPTPNPHNLLPNTFTISGEYEANNMNPIISSVLVVLFSILSFLDTYILPSHLRVMILETALTHPLLTTFFLCQFVCSCIPVIIFLIGATIAGGIAVVVFSCFALLVLGPVLVATTITGLFLWGWGWVTFVVGRWLLRQYLSEDGDGEKDRARESVNGFNQYEAAKVKEESA</sequence>
<feature type="transmembrane region" description="Helical" evidence="2">
    <location>
        <begin position="140"/>
        <end position="159"/>
    </location>
</feature>
<evidence type="ECO:0000256" key="2">
    <source>
        <dbReference type="SAM" id="Phobius"/>
    </source>
</evidence>
<dbReference type="AlphaFoldDB" id="A0A229Y847"/>
<dbReference type="Pfam" id="PF16015">
    <property type="entry name" value="Promethin"/>
    <property type="match status" value="1"/>
</dbReference>
<evidence type="ECO:0000313" key="4">
    <source>
        <dbReference type="Proteomes" id="UP000813423"/>
    </source>
</evidence>
<evidence type="ECO:0000256" key="1">
    <source>
        <dbReference type="SAM" id="MobiDB-lite"/>
    </source>
</evidence>
<keyword evidence="2" id="KW-0812">Transmembrane</keyword>
<dbReference type="OMA" id="FFLCQFV"/>
<keyword evidence="2" id="KW-0472">Membrane</keyword>
<proteinExistence type="predicted"/>
<reference evidence="3" key="1">
    <citation type="submission" date="2021-08" db="EMBL/GenBank/DDBJ databases">
        <title>Global Aspergillus fumigatus from environmental and clinical sources.</title>
        <authorList>
            <person name="Barber A."/>
            <person name="Sae-Ong T."/>
        </authorList>
    </citation>
    <scope>NUCLEOTIDE SEQUENCE</scope>
    <source>
        <strain evidence="3">NRZ-2016-071</strain>
    </source>
</reference>
<feature type="compositionally biased region" description="Basic and acidic residues" evidence="1">
    <location>
        <begin position="20"/>
        <end position="37"/>
    </location>
</feature>
<keyword evidence="2" id="KW-1133">Transmembrane helix</keyword>
<evidence type="ECO:0000313" key="3">
    <source>
        <dbReference type="EMBL" id="KAH1907765.1"/>
    </source>
</evidence>
<feature type="transmembrane region" description="Helical" evidence="2">
    <location>
        <begin position="114"/>
        <end position="133"/>
    </location>
</feature>
<feature type="compositionally biased region" description="Polar residues" evidence="1">
    <location>
        <begin position="38"/>
        <end position="47"/>
    </location>
</feature>
<protein>
    <recommendedName>
        <fullName evidence="5">Transmembrane protein</fullName>
    </recommendedName>
</protein>
<dbReference type="EMBL" id="JAIBSC010000025">
    <property type="protein sequence ID" value="KAH1907765.1"/>
    <property type="molecule type" value="Genomic_DNA"/>
</dbReference>
<organism evidence="3 4">
    <name type="scientific">Aspergillus fumigatus</name>
    <name type="common">Neosartorya fumigata</name>
    <dbReference type="NCBI Taxonomy" id="746128"/>
    <lineage>
        <taxon>Eukaryota</taxon>
        <taxon>Fungi</taxon>
        <taxon>Dikarya</taxon>
        <taxon>Ascomycota</taxon>
        <taxon>Pezizomycotina</taxon>
        <taxon>Eurotiomycetes</taxon>
        <taxon>Eurotiomycetidae</taxon>
        <taxon>Eurotiales</taxon>
        <taxon>Aspergillaceae</taxon>
        <taxon>Aspergillus</taxon>
        <taxon>Aspergillus subgen. Fumigati</taxon>
    </lineage>
</organism>
<name>A0A229Y847_ASPFM</name>
<evidence type="ECO:0008006" key="5">
    <source>
        <dbReference type="Google" id="ProtNLM"/>
    </source>
</evidence>
<gene>
    <name evidence="3" type="ORF">KXV57_004046</name>
</gene>
<accession>A0A229Y847</accession>
<dbReference type="Proteomes" id="UP000813423">
    <property type="component" value="Unassembled WGS sequence"/>
</dbReference>
<feature type="region of interest" description="Disordered" evidence="1">
    <location>
        <begin position="1"/>
        <end position="54"/>
    </location>
</feature>
<feature type="transmembrane region" description="Helical" evidence="2">
    <location>
        <begin position="74"/>
        <end position="94"/>
    </location>
</feature>
<comment type="caution">
    <text evidence="3">The sequence shown here is derived from an EMBL/GenBank/DDBJ whole genome shotgun (WGS) entry which is preliminary data.</text>
</comment>